<protein>
    <submittedName>
        <fullName evidence="3">Uncharacterized protein</fullName>
    </submittedName>
</protein>
<evidence type="ECO:0000256" key="2">
    <source>
        <dbReference type="SAM" id="Phobius"/>
    </source>
</evidence>
<dbReference type="RefSeq" id="WP_081490320.1">
    <property type="nucleotide sequence ID" value="NZ_CP040007.1"/>
</dbReference>
<evidence type="ECO:0000256" key="1">
    <source>
        <dbReference type="SAM" id="MobiDB-lite"/>
    </source>
</evidence>
<feature type="transmembrane region" description="Helical" evidence="2">
    <location>
        <begin position="21"/>
        <end position="41"/>
    </location>
</feature>
<reference evidence="3" key="1">
    <citation type="submission" date="2021-03" db="EMBL/GenBank/DDBJ databases">
        <title>Human Oral Microbial Genomes.</title>
        <authorList>
            <person name="Johnston C.D."/>
            <person name="Chen T."/>
            <person name="Dewhirst F.E."/>
        </authorList>
    </citation>
    <scope>NUCLEOTIDE SEQUENCE</scope>
    <source>
        <strain evidence="3">F0714</strain>
    </source>
</reference>
<keyword evidence="2" id="KW-1133">Transmembrane helix</keyword>
<feature type="compositionally biased region" description="Basic and acidic residues" evidence="1">
    <location>
        <begin position="401"/>
        <end position="412"/>
    </location>
</feature>
<name>A0AB37HVX2_9ACTN</name>
<dbReference type="EMBL" id="CP072385">
    <property type="protein sequence ID" value="QUC11685.1"/>
    <property type="molecule type" value="Genomic_DNA"/>
</dbReference>
<proteinExistence type="predicted"/>
<dbReference type="Proteomes" id="UP000677180">
    <property type="component" value="Chromosome"/>
</dbReference>
<keyword evidence="2" id="KW-0472">Membrane</keyword>
<feature type="region of interest" description="Disordered" evidence="1">
    <location>
        <begin position="376"/>
        <end position="421"/>
    </location>
</feature>
<evidence type="ECO:0000313" key="3">
    <source>
        <dbReference type="EMBL" id="QUC11685.1"/>
    </source>
</evidence>
<sequence length="421" mass="47259">MPHPNPDNKPSLHARLRKTKAAFLATALTLAGVLLIMLNGWLSSLNLGDWSWLHALPLGELGGTLFGAGLLGTLFEYSFRKDQEAATTRQFRQIIHDEAPAMRDAVIEGFRFNTDDMERIATPKLLDELAVNSLGMRFGDAAFGREVYGDIKHQAITAEERWYDARVDATLGIPRVRSIAPNPFFDLLVRWEYTVVPKHRFRKFAVVSDRQRYDQMVAERGETSVWFRRPAPGLEVTDPAVFALEQFTINGKAIPFTRQADDVSQVYIVDLGEQVVRDEKPVVVSFAFRTLVPRDGHVVHIDIDRPTKGLEVELTYDAAAIRRVRLMDFASRGDGGRIITESEIPVVRYRYDGWLFPRAGLVFAWTLTDEGSITAPQTAAEASHPEAPKRSVPTARTNPAHKGDEHAAPKIKRDARHRQAA</sequence>
<organism evidence="3 4">
    <name type="scientific">Arachnia propionica</name>
    <dbReference type="NCBI Taxonomy" id="1750"/>
    <lineage>
        <taxon>Bacteria</taxon>
        <taxon>Bacillati</taxon>
        <taxon>Actinomycetota</taxon>
        <taxon>Actinomycetes</taxon>
        <taxon>Propionibacteriales</taxon>
        <taxon>Propionibacteriaceae</taxon>
        <taxon>Arachnia</taxon>
    </lineage>
</organism>
<gene>
    <name evidence="3" type="ORF">J5A53_03015</name>
</gene>
<accession>A0AB37HVX2</accession>
<keyword evidence="2" id="KW-0812">Transmembrane</keyword>
<evidence type="ECO:0000313" key="4">
    <source>
        <dbReference type="Proteomes" id="UP000677180"/>
    </source>
</evidence>
<feature type="transmembrane region" description="Helical" evidence="2">
    <location>
        <begin position="61"/>
        <end position="79"/>
    </location>
</feature>
<dbReference type="AlphaFoldDB" id="A0AB37HVX2"/>